<reference evidence="13" key="1">
    <citation type="journal article" date="2015" name="MBio">
        <title>Genome-Resolved Metagenomic Analysis Reveals Roles for Candidate Phyla and Other Microbial Community Members in Biogeochemical Transformations in Oil Reservoirs.</title>
        <authorList>
            <person name="Hu P."/>
            <person name="Tom L."/>
            <person name="Singh A."/>
            <person name="Thomas B.C."/>
            <person name="Baker B.J."/>
            <person name="Piceno Y.M."/>
            <person name="Andersen G.L."/>
            <person name="Banfield J.F."/>
        </authorList>
    </citation>
    <scope>NUCLEOTIDE SEQUENCE [LARGE SCALE GENOMIC DNA]</scope>
</reference>
<evidence type="ECO:0000256" key="11">
    <source>
        <dbReference type="SAM" id="Coils"/>
    </source>
</evidence>
<comment type="subcellular location">
    <subcellularLocation>
        <location evidence="1">Cell membrane</location>
        <topology evidence="1">Peripheral membrane protein</topology>
        <orientation evidence="1">Cytoplasmic side</orientation>
    </subcellularLocation>
</comment>
<evidence type="ECO:0000256" key="5">
    <source>
        <dbReference type="ARBA" id="ARBA00022475"/>
    </source>
</evidence>
<keyword evidence="10" id="KW-1006">Bacterial flagellum protein export</keyword>
<keyword evidence="4" id="KW-0813">Transport</keyword>
<sequence length="146" mass="17473">MKRFRFRLQKYLNLKVQQERLARLKVARARAAYMLEVNRLQEIEEKTGELLAQGREALRGSILPELLVLCSSCLQVQERLACEQQAAVERAKDQLREEQRALLRVRQDRRLLERLRQRRWGAYYAEFLRSEQKTLDEIGSILFTRR</sequence>
<keyword evidence="8" id="KW-0653">Protein transport</keyword>
<gene>
    <name evidence="12" type="ORF">XD66_0992</name>
</gene>
<dbReference type="InterPro" id="IPR053716">
    <property type="entry name" value="Flag_assembly_chemotaxis_eff"/>
</dbReference>
<keyword evidence="12" id="KW-0966">Cell projection</keyword>
<comment type="similarity">
    <text evidence="2">Belongs to the FliJ family.</text>
</comment>
<keyword evidence="6" id="KW-0145">Chemotaxis</keyword>
<keyword evidence="11" id="KW-0175">Coiled coil</keyword>
<comment type="caution">
    <text evidence="12">The sequence shown here is derived from an EMBL/GenBank/DDBJ whole genome shotgun (WGS) entry which is preliminary data.</text>
</comment>
<dbReference type="GO" id="GO:0009288">
    <property type="term" value="C:bacterial-type flagellum"/>
    <property type="evidence" value="ECO:0007669"/>
    <property type="project" value="InterPro"/>
</dbReference>
<dbReference type="Gene3D" id="1.10.287.1700">
    <property type="match status" value="1"/>
</dbReference>
<proteinExistence type="inferred from homology"/>
<name>A0A101FFY2_9THEO</name>
<keyword evidence="9" id="KW-0472">Membrane</keyword>
<dbReference type="GO" id="GO:0044781">
    <property type="term" value="P:bacterial-type flagellum organization"/>
    <property type="evidence" value="ECO:0007669"/>
    <property type="project" value="UniProtKB-KW"/>
</dbReference>
<evidence type="ECO:0000256" key="1">
    <source>
        <dbReference type="ARBA" id="ARBA00004413"/>
    </source>
</evidence>
<evidence type="ECO:0000256" key="3">
    <source>
        <dbReference type="ARBA" id="ARBA00020392"/>
    </source>
</evidence>
<protein>
    <recommendedName>
        <fullName evidence="3">Flagellar FliJ protein</fullName>
    </recommendedName>
</protein>
<evidence type="ECO:0000313" key="12">
    <source>
        <dbReference type="EMBL" id="KUK36303.1"/>
    </source>
</evidence>
<dbReference type="Pfam" id="PF02050">
    <property type="entry name" value="FliJ"/>
    <property type="match status" value="1"/>
</dbReference>
<evidence type="ECO:0000256" key="8">
    <source>
        <dbReference type="ARBA" id="ARBA00022927"/>
    </source>
</evidence>
<keyword evidence="5" id="KW-1003">Cell membrane</keyword>
<dbReference type="GO" id="GO:0071973">
    <property type="term" value="P:bacterial-type flagellum-dependent cell motility"/>
    <property type="evidence" value="ECO:0007669"/>
    <property type="project" value="InterPro"/>
</dbReference>
<dbReference type="GO" id="GO:0005886">
    <property type="term" value="C:plasma membrane"/>
    <property type="evidence" value="ECO:0007669"/>
    <property type="project" value="UniProtKB-SubCell"/>
</dbReference>
<evidence type="ECO:0000256" key="10">
    <source>
        <dbReference type="ARBA" id="ARBA00023225"/>
    </source>
</evidence>
<dbReference type="GO" id="GO:0015031">
    <property type="term" value="P:protein transport"/>
    <property type="evidence" value="ECO:0007669"/>
    <property type="project" value="UniProtKB-KW"/>
</dbReference>
<dbReference type="Proteomes" id="UP000053326">
    <property type="component" value="Unassembled WGS sequence"/>
</dbReference>
<feature type="coiled-coil region" evidence="11">
    <location>
        <begin position="88"/>
        <end position="115"/>
    </location>
</feature>
<evidence type="ECO:0000256" key="2">
    <source>
        <dbReference type="ARBA" id="ARBA00010004"/>
    </source>
</evidence>
<dbReference type="EMBL" id="LGFO01000121">
    <property type="protein sequence ID" value="KUK36303.1"/>
    <property type="molecule type" value="Genomic_DNA"/>
</dbReference>
<evidence type="ECO:0000256" key="7">
    <source>
        <dbReference type="ARBA" id="ARBA00022795"/>
    </source>
</evidence>
<accession>A0A101FFY2</accession>
<dbReference type="InterPro" id="IPR012823">
    <property type="entry name" value="Flagell_FliJ"/>
</dbReference>
<dbReference type="GO" id="GO:0006935">
    <property type="term" value="P:chemotaxis"/>
    <property type="evidence" value="ECO:0007669"/>
    <property type="project" value="UniProtKB-KW"/>
</dbReference>
<evidence type="ECO:0000256" key="9">
    <source>
        <dbReference type="ARBA" id="ARBA00023136"/>
    </source>
</evidence>
<keyword evidence="7" id="KW-1005">Bacterial flagellum biogenesis</keyword>
<keyword evidence="12" id="KW-0969">Cilium</keyword>
<evidence type="ECO:0000256" key="4">
    <source>
        <dbReference type="ARBA" id="ARBA00022448"/>
    </source>
</evidence>
<evidence type="ECO:0000256" key="6">
    <source>
        <dbReference type="ARBA" id="ARBA00022500"/>
    </source>
</evidence>
<dbReference type="AlphaFoldDB" id="A0A101FFY2"/>
<organism evidence="12 13">
    <name type="scientific">Thermacetogenium phaeum</name>
    <dbReference type="NCBI Taxonomy" id="85874"/>
    <lineage>
        <taxon>Bacteria</taxon>
        <taxon>Bacillati</taxon>
        <taxon>Bacillota</taxon>
        <taxon>Clostridia</taxon>
        <taxon>Thermoanaerobacterales</taxon>
        <taxon>Thermoanaerobacteraceae</taxon>
        <taxon>Thermacetogenium</taxon>
    </lineage>
</organism>
<evidence type="ECO:0000313" key="13">
    <source>
        <dbReference type="Proteomes" id="UP000053326"/>
    </source>
</evidence>
<keyword evidence="12" id="KW-0282">Flagellum</keyword>